<name>A0ACB9GCT0_CICIN</name>
<reference evidence="1 2" key="2">
    <citation type="journal article" date="2022" name="Mol. Ecol. Resour.">
        <title>The genomes of chicory, endive, great burdock and yacon provide insights into Asteraceae paleo-polyploidization history and plant inulin production.</title>
        <authorList>
            <person name="Fan W."/>
            <person name="Wang S."/>
            <person name="Wang H."/>
            <person name="Wang A."/>
            <person name="Jiang F."/>
            <person name="Liu H."/>
            <person name="Zhao H."/>
            <person name="Xu D."/>
            <person name="Zhang Y."/>
        </authorList>
    </citation>
    <scope>NUCLEOTIDE SEQUENCE [LARGE SCALE GENOMIC DNA]</scope>
    <source>
        <strain evidence="2">cv. Punajuju</strain>
        <tissue evidence="1">Leaves</tissue>
    </source>
</reference>
<dbReference type="EMBL" id="CM042010">
    <property type="protein sequence ID" value="KAI3781419.1"/>
    <property type="molecule type" value="Genomic_DNA"/>
</dbReference>
<comment type="caution">
    <text evidence="1">The sequence shown here is derived from an EMBL/GenBank/DDBJ whole genome shotgun (WGS) entry which is preliminary data.</text>
</comment>
<proteinExistence type="predicted"/>
<keyword evidence="2" id="KW-1185">Reference proteome</keyword>
<sequence length="288" mass="32177">MSRIHPSLEKKSESNRLTCDDHDHLERVDPVPVSSPKHTTLTVWKRSSMSFQGTDGFTVYDRLGKLAFRVDNYSRNSHVRNRWSCSNGGAGYGGGALVLMDGSGNPLITLKPQIFSIQNQWNGCIYREDVNGSLKNDRKIFMIRRPSSSVMVLGRTKNEQDECEAEVFFTGSATEHQSEVGGGSIKLSRKPDYRIEGSFWNRNCKIKSTANGEVVAKIMRKRTAPATMMKGSSSTGSTIMLSEEVFSLVVKPGFDPQLIMAFVVVLDRICLNMVTWIPLIKNGTFKVR</sequence>
<accession>A0ACB9GCT0</accession>
<gene>
    <name evidence="1" type="ORF">L2E82_11433</name>
</gene>
<organism evidence="1 2">
    <name type="scientific">Cichorium intybus</name>
    <name type="common">Chicory</name>
    <dbReference type="NCBI Taxonomy" id="13427"/>
    <lineage>
        <taxon>Eukaryota</taxon>
        <taxon>Viridiplantae</taxon>
        <taxon>Streptophyta</taxon>
        <taxon>Embryophyta</taxon>
        <taxon>Tracheophyta</taxon>
        <taxon>Spermatophyta</taxon>
        <taxon>Magnoliopsida</taxon>
        <taxon>eudicotyledons</taxon>
        <taxon>Gunneridae</taxon>
        <taxon>Pentapetalae</taxon>
        <taxon>asterids</taxon>
        <taxon>campanulids</taxon>
        <taxon>Asterales</taxon>
        <taxon>Asteraceae</taxon>
        <taxon>Cichorioideae</taxon>
        <taxon>Cichorieae</taxon>
        <taxon>Cichoriinae</taxon>
        <taxon>Cichorium</taxon>
    </lineage>
</organism>
<protein>
    <submittedName>
        <fullName evidence="1">Uncharacterized protein</fullName>
    </submittedName>
</protein>
<evidence type="ECO:0000313" key="1">
    <source>
        <dbReference type="EMBL" id="KAI3781419.1"/>
    </source>
</evidence>
<reference evidence="2" key="1">
    <citation type="journal article" date="2022" name="Mol. Ecol. Resour.">
        <title>The genomes of chicory, endive, great burdock and yacon provide insights into Asteraceae palaeo-polyploidization history and plant inulin production.</title>
        <authorList>
            <person name="Fan W."/>
            <person name="Wang S."/>
            <person name="Wang H."/>
            <person name="Wang A."/>
            <person name="Jiang F."/>
            <person name="Liu H."/>
            <person name="Zhao H."/>
            <person name="Xu D."/>
            <person name="Zhang Y."/>
        </authorList>
    </citation>
    <scope>NUCLEOTIDE SEQUENCE [LARGE SCALE GENOMIC DNA]</scope>
    <source>
        <strain evidence="2">cv. Punajuju</strain>
    </source>
</reference>
<dbReference type="Proteomes" id="UP001055811">
    <property type="component" value="Linkage Group LG02"/>
</dbReference>
<evidence type="ECO:0000313" key="2">
    <source>
        <dbReference type="Proteomes" id="UP001055811"/>
    </source>
</evidence>